<dbReference type="RefSeq" id="WP_171184320.1">
    <property type="nucleotide sequence ID" value="NZ_WTPX01000019.1"/>
</dbReference>
<feature type="chain" id="PRO_5047465553" description="Thioredoxin domain-containing protein" evidence="2">
    <location>
        <begin position="24"/>
        <end position="322"/>
    </location>
</feature>
<comment type="caution">
    <text evidence="3">The sequence shown here is derived from an EMBL/GenBank/DDBJ whole genome shotgun (WGS) entry which is preliminary data.</text>
</comment>
<protein>
    <recommendedName>
        <fullName evidence="5">Thioredoxin domain-containing protein</fullName>
    </recommendedName>
</protein>
<accession>A0ABX1V9X6</accession>
<feature type="region of interest" description="Disordered" evidence="1">
    <location>
        <begin position="85"/>
        <end position="154"/>
    </location>
</feature>
<evidence type="ECO:0000313" key="3">
    <source>
        <dbReference type="EMBL" id="NNJ24894.1"/>
    </source>
</evidence>
<dbReference type="EMBL" id="WTPX01000019">
    <property type="protein sequence ID" value="NNJ24894.1"/>
    <property type="molecule type" value="Genomic_DNA"/>
</dbReference>
<feature type="region of interest" description="Disordered" evidence="1">
    <location>
        <begin position="293"/>
        <end position="322"/>
    </location>
</feature>
<evidence type="ECO:0008006" key="5">
    <source>
        <dbReference type="Google" id="ProtNLM"/>
    </source>
</evidence>
<proteinExistence type="predicted"/>
<sequence length="322" mass="33591">MFRPFLAASVLAVCSACLPGAFAQDEPAPSAQVATAPAGPLTEEQAVRLMGAVANVRAALERDEITKAQATERLNELLRRVAETTGGGMRGDRMRAADPARRGRGPIEAKAPSGFKKEGETPVFSGPQPGEPAPSFQATALTGPNAGESADPTAGAGKGVRILFFQNESGTSLRGMLAFTRVLEQVQRTTDRRISTSVVLLGDDPATLKEQAGRWFRLLPKNGVTVFASADGPDGPGALGLNRKVVQTVLVVQDGKTSHNFAFPQGMLRPDPYLLGAVAEAIGQTPAALQAKLNAAAPPDAPMRNRDGAPDPDGAPGRDARN</sequence>
<evidence type="ECO:0000256" key="2">
    <source>
        <dbReference type="SAM" id="SignalP"/>
    </source>
</evidence>
<evidence type="ECO:0000256" key="1">
    <source>
        <dbReference type="SAM" id="MobiDB-lite"/>
    </source>
</evidence>
<evidence type="ECO:0000313" key="4">
    <source>
        <dbReference type="Proteomes" id="UP000609651"/>
    </source>
</evidence>
<name>A0ABX1V9X6_9PLAN</name>
<dbReference type="Proteomes" id="UP000609651">
    <property type="component" value="Unassembled WGS sequence"/>
</dbReference>
<organism evidence="3 4">
    <name type="scientific">Alienimonas chondri</name>
    <dbReference type="NCBI Taxonomy" id="2681879"/>
    <lineage>
        <taxon>Bacteria</taxon>
        <taxon>Pseudomonadati</taxon>
        <taxon>Planctomycetota</taxon>
        <taxon>Planctomycetia</taxon>
        <taxon>Planctomycetales</taxon>
        <taxon>Planctomycetaceae</taxon>
        <taxon>Alienimonas</taxon>
    </lineage>
</organism>
<feature type="signal peptide" evidence="2">
    <location>
        <begin position="1"/>
        <end position="23"/>
    </location>
</feature>
<keyword evidence="2" id="KW-0732">Signal</keyword>
<feature type="compositionally biased region" description="Basic and acidic residues" evidence="1">
    <location>
        <begin position="90"/>
        <end position="107"/>
    </location>
</feature>
<reference evidence="3 4" key="1">
    <citation type="journal article" date="2020" name="Syst. Appl. Microbiol.">
        <title>Alienimonas chondri sp. nov., a novel planctomycete isolated from the biofilm of the red alga Chondrus crispus.</title>
        <authorList>
            <person name="Vitorino I."/>
            <person name="Albuquerque L."/>
            <person name="Wiegand S."/>
            <person name="Kallscheuer N."/>
            <person name="da Costa M.S."/>
            <person name="Lobo-da-Cunha A."/>
            <person name="Jogler C."/>
            <person name="Lage O.M."/>
        </authorList>
    </citation>
    <scope>NUCLEOTIDE SEQUENCE [LARGE SCALE GENOMIC DNA]</scope>
    <source>
        <strain evidence="3 4">LzC2</strain>
    </source>
</reference>
<keyword evidence="4" id="KW-1185">Reference proteome</keyword>
<gene>
    <name evidence="3" type="ORF">LzC2_09560</name>
</gene>